<keyword evidence="1" id="KW-1185">Reference proteome</keyword>
<dbReference type="RefSeq" id="XP_013387412.1">
    <property type="nucleotide sequence ID" value="XM_013531958.1"/>
</dbReference>
<organism evidence="1 2">
    <name type="scientific">Lingula anatina</name>
    <name type="common">Brachiopod</name>
    <name type="synonym">Lingula unguis</name>
    <dbReference type="NCBI Taxonomy" id="7574"/>
    <lineage>
        <taxon>Eukaryota</taxon>
        <taxon>Metazoa</taxon>
        <taxon>Spiralia</taxon>
        <taxon>Lophotrochozoa</taxon>
        <taxon>Brachiopoda</taxon>
        <taxon>Linguliformea</taxon>
        <taxon>Lingulata</taxon>
        <taxon>Lingulida</taxon>
        <taxon>Linguloidea</taxon>
        <taxon>Lingulidae</taxon>
        <taxon>Lingula</taxon>
    </lineage>
</organism>
<sequence>MLGIHQTVIVQELMWPYAPGRRGFIIFIWNLRKTFANKEAGYKEGLIPAVRNASPLLEGRNLHSYKEETECDVHQGPQIRVRMNRNHGKVVPYAEVCLLFKFVARLTCKTG</sequence>
<accession>A0A1S3HN07</accession>
<proteinExistence type="predicted"/>
<dbReference type="AlphaFoldDB" id="A0A1S3HN07"/>
<reference evidence="2" key="1">
    <citation type="submission" date="2025-08" db="UniProtKB">
        <authorList>
            <consortium name="RefSeq"/>
        </authorList>
    </citation>
    <scope>IDENTIFICATION</scope>
    <source>
        <tissue evidence="2">Gonads</tissue>
    </source>
</reference>
<evidence type="ECO:0000313" key="2">
    <source>
        <dbReference type="RefSeq" id="XP_013387412.1"/>
    </source>
</evidence>
<evidence type="ECO:0000313" key="1">
    <source>
        <dbReference type="Proteomes" id="UP000085678"/>
    </source>
</evidence>
<gene>
    <name evidence="2" type="primary">LOC106156620</name>
</gene>
<name>A0A1S3HN07_LINAN</name>
<protein>
    <submittedName>
        <fullName evidence="2">Uncharacterized protein LOC106156620</fullName>
    </submittedName>
</protein>
<dbReference type="Proteomes" id="UP000085678">
    <property type="component" value="Unplaced"/>
</dbReference>
<dbReference type="KEGG" id="lak:106156620"/>
<dbReference type="InParanoid" id="A0A1S3HN07"/>
<dbReference type="GeneID" id="106156620"/>